<evidence type="ECO:0000313" key="1">
    <source>
        <dbReference type="EMBL" id="TWT96909.1"/>
    </source>
</evidence>
<keyword evidence="2" id="KW-1185">Reference proteome</keyword>
<protein>
    <submittedName>
        <fullName evidence="1">Uncharacterized protein</fullName>
    </submittedName>
</protein>
<accession>A0A5C6ABE8</accession>
<dbReference type="Proteomes" id="UP000317421">
    <property type="component" value="Unassembled WGS sequence"/>
</dbReference>
<evidence type="ECO:0000313" key="2">
    <source>
        <dbReference type="Proteomes" id="UP000317421"/>
    </source>
</evidence>
<sequence>MSGPASMVGSGRCTCRANTDRCRRPDRHSAVRSSTISLRRLSAVFRGSAKGGGERQRSQKRLRSDAVSRIVCSLGSLGLLSSVNARLFVLLIVPSIVCTSECSPAIHRSIRVRGWHRVVGGLRHTLLDRAEEDTPQPGLASIVTSVISERFLPCERRQHGQSLRRRLAALSVYAMEKSYAVVGVRRSRWSGSGLLFSFMSD</sequence>
<gene>
    <name evidence="1" type="ORF">Pla108_26850</name>
</gene>
<comment type="caution">
    <text evidence="1">The sequence shown here is derived from an EMBL/GenBank/DDBJ whole genome shotgun (WGS) entry which is preliminary data.</text>
</comment>
<proteinExistence type="predicted"/>
<name>A0A5C6ABE8_9BACT</name>
<dbReference type="EMBL" id="SJPR01000003">
    <property type="protein sequence ID" value="TWT96909.1"/>
    <property type="molecule type" value="Genomic_DNA"/>
</dbReference>
<reference evidence="1 2" key="1">
    <citation type="submission" date="2019-02" db="EMBL/GenBank/DDBJ databases">
        <title>Deep-cultivation of Planctomycetes and their phenomic and genomic characterization uncovers novel biology.</title>
        <authorList>
            <person name="Wiegand S."/>
            <person name="Jogler M."/>
            <person name="Boedeker C."/>
            <person name="Pinto D."/>
            <person name="Vollmers J."/>
            <person name="Rivas-Marin E."/>
            <person name="Kohn T."/>
            <person name="Peeters S.H."/>
            <person name="Heuer A."/>
            <person name="Rast P."/>
            <person name="Oberbeckmann S."/>
            <person name="Bunk B."/>
            <person name="Jeske O."/>
            <person name="Meyerdierks A."/>
            <person name="Storesund J.E."/>
            <person name="Kallscheuer N."/>
            <person name="Luecker S."/>
            <person name="Lage O.M."/>
            <person name="Pohl T."/>
            <person name="Merkel B.J."/>
            <person name="Hornburger P."/>
            <person name="Mueller R.-W."/>
            <person name="Bruemmer F."/>
            <person name="Labrenz M."/>
            <person name="Spormann A.M."/>
            <person name="Op Den Camp H."/>
            <person name="Overmann J."/>
            <person name="Amann R."/>
            <person name="Jetten M.S.M."/>
            <person name="Mascher T."/>
            <person name="Medema M.H."/>
            <person name="Devos D.P."/>
            <person name="Kaster A.-K."/>
            <person name="Ovreas L."/>
            <person name="Rohde M."/>
            <person name="Galperin M.Y."/>
            <person name="Jogler C."/>
        </authorList>
    </citation>
    <scope>NUCLEOTIDE SEQUENCE [LARGE SCALE GENOMIC DNA]</scope>
    <source>
        <strain evidence="1 2">Pla108</strain>
    </source>
</reference>
<dbReference type="AlphaFoldDB" id="A0A5C6ABE8"/>
<organism evidence="1 2">
    <name type="scientific">Botrimarina colliarenosi</name>
    <dbReference type="NCBI Taxonomy" id="2528001"/>
    <lineage>
        <taxon>Bacteria</taxon>
        <taxon>Pseudomonadati</taxon>
        <taxon>Planctomycetota</taxon>
        <taxon>Planctomycetia</taxon>
        <taxon>Pirellulales</taxon>
        <taxon>Lacipirellulaceae</taxon>
        <taxon>Botrimarina</taxon>
    </lineage>
</organism>